<dbReference type="PANTHER" id="PTHR14146">
    <property type="entry name" value="EXOCYST COMPLEX COMPONENT 4"/>
    <property type="match status" value="1"/>
</dbReference>
<dbReference type="Pfam" id="PF04048">
    <property type="entry name" value="Sec8_N"/>
    <property type="match status" value="1"/>
</dbReference>
<evidence type="ECO:0000256" key="3">
    <source>
        <dbReference type="ARBA" id="ARBA00022483"/>
    </source>
</evidence>
<evidence type="ECO:0000256" key="4">
    <source>
        <dbReference type="ARBA" id="ARBA00022927"/>
    </source>
</evidence>
<name>A0A194W404_CYTMA</name>
<dbReference type="InterPro" id="IPR007191">
    <property type="entry name" value="Sec8_exocyst_N"/>
</dbReference>
<evidence type="ECO:0000259" key="9">
    <source>
        <dbReference type="Pfam" id="PF20652"/>
    </source>
</evidence>
<gene>
    <name evidence="10" type="ORF">VM1G_07318</name>
</gene>
<evidence type="ECO:0000259" key="8">
    <source>
        <dbReference type="Pfam" id="PF04048"/>
    </source>
</evidence>
<feature type="signal peptide" evidence="7">
    <location>
        <begin position="1"/>
        <end position="19"/>
    </location>
</feature>
<evidence type="ECO:0000256" key="7">
    <source>
        <dbReference type="SAM" id="SignalP"/>
    </source>
</evidence>
<evidence type="ECO:0000256" key="1">
    <source>
        <dbReference type="ARBA" id="ARBA00005375"/>
    </source>
</evidence>
<dbReference type="GO" id="GO:0090522">
    <property type="term" value="P:vesicle tethering involved in exocytosis"/>
    <property type="evidence" value="ECO:0007669"/>
    <property type="project" value="UniProtKB-UniRule"/>
</dbReference>
<keyword evidence="11" id="KW-1185">Reference proteome</keyword>
<feature type="chain" id="PRO_5008267113" description="Exocyst complex component Sec8" evidence="7">
    <location>
        <begin position="20"/>
        <end position="1571"/>
    </location>
</feature>
<dbReference type="EMBL" id="CM003104">
    <property type="protein sequence ID" value="KUI71261.1"/>
    <property type="molecule type" value="Genomic_DNA"/>
</dbReference>
<dbReference type="OrthoDB" id="272977at2759"/>
<evidence type="ECO:0000313" key="10">
    <source>
        <dbReference type="EMBL" id="KUI71261.1"/>
    </source>
</evidence>
<keyword evidence="3 5" id="KW-0268">Exocytosis</keyword>
<dbReference type="GO" id="GO:0006612">
    <property type="term" value="P:protein targeting to membrane"/>
    <property type="evidence" value="ECO:0007669"/>
    <property type="project" value="UniProtKB-UniRule"/>
</dbReference>
<feature type="domain" description="Exocyst complex component Sec8 middle helical bundle" evidence="9">
    <location>
        <begin position="836"/>
        <end position="1091"/>
    </location>
</feature>
<dbReference type="SUPFAM" id="SSF53254">
    <property type="entry name" value="Phosphoglycerate mutase-like"/>
    <property type="match status" value="1"/>
</dbReference>
<evidence type="ECO:0000256" key="6">
    <source>
        <dbReference type="SAM" id="MobiDB-lite"/>
    </source>
</evidence>
<dbReference type="SMR" id="A0A194W404"/>
<evidence type="ECO:0000256" key="5">
    <source>
        <dbReference type="RuleBase" id="RU367079"/>
    </source>
</evidence>
<dbReference type="PROSITE" id="PS00616">
    <property type="entry name" value="HIS_ACID_PHOSPHAT_1"/>
    <property type="match status" value="1"/>
</dbReference>
<dbReference type="Pfam" id="PF00328">
    <property type="entry name" value="His_Phos_2"/>
    <property type="match status" value="1"/>
</dbReference>
<dbReference type="CDD" id="cd07061">
    <property type="entry name" value="HP_HAP_like"/>
    <property type="match status" value="1"/>
</dbReference>
<feature type="domain" description="Exocyst complex component Sec8 N-terminal" evidence="8">
    <location>
        <begin position="585"/>
        <end position="724"/>
    </location>
</feature>
<sequence>MAASSTVKAVLALVGSATAAQMLAPTNDINLPASETASEPLKWLGANSPWFAGPNVHGISPDVPENCYVDQAAYVVRHGSRYPDSGAYSGWVAMQERFSSGNYTPTGSIAFMKDWRTVLTDPDLQIAMESSTGAKEAHDLGYTLRTRYPQLYNEGDNFYVWANNYTRVLQTAQMFVQGYLGFTSSTYGSVVAVTSTGYTGNIGNSLAPSDQCPNFYDSSGGDYATEWADVYIPPIKERLEAMILGNFTFEDNDISQMPYLCGFESQITGKLSPWCGVFTDYELQQYEYANDIRYYYGLGPGTDLEQTMMMPYLNALVGLLEQGPGINGTAADGSTFTLPSLLMSFLNDGQLAELVTASGVFDDEPVFSGTEMNPDRLFIASHFVTMRGTIAFERLNCVVGSGSGSGNSSGSGSGAWNSSATLTTGTKTDTATATGASQTLLSGRYENATSTNATYVRIKLNDAVYALPSCKDGPGQSCLLSDYVKYVSDKYAAEGNWAANCNVTTAGAPTVVQGASFYTDLTSPWLKELNPGNVLLSNRYVTPPPIQSARAPPPQSALRGPPSRSQLQAQQLSQQAQWTNAERQINDVLGIIQKDWPQMCQDDCIPVQLALQLLDNSSVGRAREYGNFQQTHQYLQDSLKAIVHDYHQGFNSSIGTFHKIQGSIMQSQKKVRMLKENLATSKVALCTTDPELKKLYNTSQMYDELLHTLNELEELRQVPDQLEARISEKRFLTAVEVLQNALRRLRKPELDDIGALSDLRSYLANQETALMDILVEELHEHLYLKSPYCQERWQNLAKSQGAFRDDITESGGVVPFFEVLNGMDFDSPIQEDPARNPESDTFYYVALLVEALNKLGRLETAVDTIKQRLPVELFSVVNETINEVDHKHPSSLRGVSSGSGEMHIYNSRETQMRADVIYDLLWTLYGKFEAIAEGHRLFHESIKALIRREGAGNNATLLGSFKELWNLYQNEIRSLLHNYVTTDADLFQFNQPRPGMTNGRLDAHREHLFKFTEADAKAAELTTEFEELDKTIEQAVPGLTAGQVKGKGEKKPGKFDSRKSTAYGGRDQSGSYKSLVEPNVFNMSLLLPPTLVFLGRLKNIVPPGSDLATSTLTTFLDNFLVNVFQPQLDETLGKLSDTVFGEADAFQQDGDWSHVARRPVFKGVTAFFAVVTAFCKMLDTIPHDQALSALIITQMMRYYDRCFGWYKTLVTKTQEGVATEQLRASAVMATEQGEIRDTIQKLWTAGSQDADLLDKEVALLIKETNERPLQISDIISDRDTISSLCLLYTSMKWLSVKVSSLRHITRNDTDSNRSSVPRSEKRRWTLLNDPNKATAEDGPVFLPMTQETVQSFDGIVTSYEELAATALLTLHMEVRCHIAYSLHVALDPKTAPYLLDQDVKEPDPQIISLNSELVAYDENTVKFLREREVAFIRTGLGLLVNSYLVANGSMVAPINARGSGRMQLNILVLQQNLKNIEAGVDLARAANYWALFDQGAGAIVAKAKEDAAKAAEDNQVPIGRDADRFTYDELKALIELCYSELMASPERGNVNAAKRNMAEKLLELSEHMWQS</sequence>
<dbReference type="Proteomes" id="UP000078559">
    <property type="component" value="Chromosome 7"/>
</dbReference>
<dbReference type="InterPro" id="IPR048630">
    <property type="entry name" value="Sec8_M"/>
</dbReference>
<dbReference type="Pfam" id="PF20652">
    <property type="entry name" value="Sec8_C"/>
    <property type="match status" value="1"/>
</dbReference>
<dbReference type="GO" id="GO:0000145">
    <property type="term" value="C:exocyst"/>
    <property type="evidence" value="ECO:0007669"/>
    <property type="project" value="UniProtKB-UniRule"/>
</dbReference>
<dbReference type="InterPro" id="IPR000560">
    <property type="entry name" value="His_Pase_clade-2"/>
</dbReference>
<dbReference type="Gene3D" id="3.40.50.1240">
    <property type="entry name" value="Phosphoglycerate mutase-like"/>
    <property type="match status" value="1"/>
</dbReference>
<dbReference type="InterPro" id="IPR029033">
    <property type="entry name" value="His_PPase_superfam"/>
</dbReference>
<evidence type="ECO:0000313" key="11">
    <source>
        <dbReference type="Proteomes" id="UP000078559"/>
    </source>
</evidence>
<organism evidence="10 11">
    <name type="scientific">Cytospora mali</name>
    <name type="common">Apple Valsa canker fungus</name>
    <name type="synonym">Valsa mali</name>
    <dbReference type="NCBI Taxonomy" id="578113"/>
    <lineage>
        <taxon>Eukaryota</taxon>
        <taxon>Fungi</taxon>
        <taxon>Dikarya</taxon>
        <taxon>Ascomycota</taxon>
        <taxon>Pezizomycotina</taxon>
        <taxon>Sordariomycetes</taxon>
        <taxon>Sordariomycetidae</taxon>
        <taxon>Diaporthales</taxon>
        <taxon>Cytosporaceae</taxon>
        <taxon>Cytospora</taxon>
    </lineage>
</organism>
<dbReference type="GO" id="GO:0015031">
    <property type="term" value="P:protein transport"/>
    <property type="evidence" value="ECO:0007669"/>
    <property type="project" value="UniProtKB-KW"/>
</dbReference>
<keyword evidence="2 5" id="KW-0813">Transport</keyword>
<reference evidence="10" key="1">
    <citation type="submission" date="2014-12" db="EMBL/GenBank/DDBJ databases">
        <title>Genome Sequence of Valsa Canker Pathogens Uncovers a Specific Adaption of Colonization on Woody Bark.</title>
        <authorList>
            <person name="Yin Z."/>
            <person name="Liu H."/>
            <person name="Gao X."/>
            <person name="Li Z."/>
            <person name="Song N."/>
            <person name="Ke X."/>
            <person name="Dai Q."/>
            <person name="Wu Y."/>
            <person name="Sun Y."/>
            <person name="Xu J.-R."/>
            <person name="Kang Z.K."/>
            <person name="Wang L."/>
            <person name="Huang L."/>
        </authorList>
    </citation>
    <scope>NUCLEOTIDE SEQUENCE [LARGE SCALE GENOMIC DNA]</scope>
    <source>
        <strain evidence="10">03-8</strain>
    </source>
</reference>
<comment type="similarity">
    <text evidence="5">Belongs to the SEC8 family.</text>
</comment>
<keyword evidence="7" id="KW-0732">Signal</keyword>
<comment type="similarity">
    <text evidence="1">Belongs to the histidine acid phosphatase family.</text>
</comment>
<evidence type="ECO:0000256" key="2">
    <source>
        <dbReference type="ARBA" id="ARBA00022448"/>
    </source>
</evidence>
<dbReference type="GO" id="GO:0006893">
    <property type="term" value="P:Golgi to plasma membrane transport"/>
    <property type="evidence" value="ECO:0007669"/>
    <property type="project" value="TreeGrafter"/>
</dbReference>
<proteinExistence type="inferred from homology"/>
<comment type="function">
    <text evidence="5">Component of the exocyst complex involved in the docking of exocytic vesicles with fusion sites on the plasma membrane.</text>
</comment>
<dbReference type="InterPro" id="IPR033379">
    <property type="entry name" value="Acid_Pase_AS"/>
</dbReference>
<dbReference type="PANTHER" id="PTHR14146:SF0">
    <property type="entry name" value="EXOCYST COMPLEX COMPONENT 4"/>
    <property type="match status" value="1"/>
</dbReference>
<protein>
    <recommendedName>
        <fullName evidence="5">Exocyst complex component Sec8</fullName>
    </recommendedName>
</protein>
<dbReference type="InterPro" id="IPR039682">
    <property type="entry name" value="Sec8/EXOC4"/>
</dbReference>
<feature type="compositionally biased region" description="Basic and acidic residues" evidence="6">
    <location>
        <begin position="1046"/>
        <end position="1059"/>
    </location>
</feature>
<dbReference type="GO" id="GO:0006904">
    <property type="term" value="P:vesicle docking involved in exocytosis"/>
    <property type="evidence" value="ECO:0007669"/>
    <property type="project" value="InterPro"/>
</dbReference>
<keyword evidence="4 5" id="KW-0653">Protein transport</keyword>
<accession>A0A194W404</accession>
<feature type="region of interest" description="Disordered" evidence="6">
    <location>
        <begin position="1042"/>
        <end position="1068"/>
    </location>
</feature>